<dbReference type="InterPro" id="IPR052035">
    <property type="entry name" value="ZnF_BED_domain_contain"/>
</dbReference>
<dbReference type="Proteomes" id="UP000037035">
    <property type="component" value="Unassembled WGS sequence"/>
</dbReference>
<evidence type="ECO:0000313" key="8">
    <source>
        <dbReference type="Proteomes" id="UP000037035"/>
    </source>
</evidence>
<dbReference type="InterPro" id="IPR008906">
    <property type="entry name" value="HATC_C_dom"/>
</dbReference>
<dbReference type="GO" id="GO:0046983">
    <property type="term" value="F:protein dimerization activity"/>
    <property type="evidence" value="ECO:0007669"/>
    <property type="project" value="InterPro"/>
</dbReference>
<evidence type="ECO:0000256" key="3">
    <source>
        <dbReference type="ARBA" id="ARBA00022771"/>
    </source>
</evidence>
<protein>
    <recommendedName>
        <fullName evidence="6">HAT C-terminal dimerisation domain-containing protein</fullName>
    </recommendedName>
</protein>
<keyword evidence="3" id="KW-0863">Zinc-finger</keyword>
<evidence type="ECO:0000256" key="4">
    <source>
        <dbReference type="ARBA" id="ARBA00022833"/>
    </source>
</evidence>
<organism evidence="7 8">
    <name type="scientific">Puccinia sorghi</name>
    <dbReference type="NCBI Taxonomy" id="27349"/>
    <lineage>
        <taxon>Eukaryota</taxon>
        <taxon>Fungi</taxon>
        <taxon>Dikarya</taxon>
        <taxon>Basidiomycota</taxon>
        <taxon>Pucciniomycotina</taxon>
        <taxon>Pucciniomycetes</taxon>
        <taxon>Pucciniales</taxon>
        <taxon>Pucciniaceae</taxon>
        <taxon>Puccinia</taxon>
    </lineage>
</organism>
<dbReference type="InterPro" id="IPR012337">
    <property type="entry name" value="RNaseH-like_sf"/>
</dbReference>
<evidence type="ECO:0000256" key="5">
    <source>
        <dbReference type="ARBA" id="ARBA00023242"/>
    </source>
</evidence>
<accession>A0A0L6VQA1</accession>
<keyword evidence="8" id="KW-1185">Reference proteome</keyword>
<name>A0A0L6VQA1_9BASI</name>
<dbReference type="PANTHER" id="PTHR46481:SF10">
    <property type="entry name" value="ZINC FINGER BED DOMAIN-CONTAINING PROTEIN 39"/>
    <property type="match status" value="1"/>
</dbReference>
<dbReference type="GO" id="GO:0008270">
    <property type="term" value="F:zinc ion binding"/>
    <property type="evidence" value="ECO:0007669"/>
    <property type="project" value="UniProtKB-KW"/>
</dbReference>
<comment type="subcellular location">
    <subcellularLocation>
        <location evidence="1">Nucleus</location>
    </subcellularLocation>
</comment>
<keyword evidence="4" id="KW-0862">Zinc</keyword>
<keyword evidence="5" id="KW-0539">Nucleus</keyword>
<dbReference type="VEuPathDB" id="FungiDB:VP01_1213g1"/>
<proteinExistence type="predicted"/>
<dbReference type="GO" id="GO:0005634">
    <property type="term" value="C:nucleus"/>
    <property type="evidence" value="ECO:0007669"/>
    <property type="project" value="UniProtKB-SubCell"/>
</dbReference>
<dbReference type="OrthoDB" id="1715602at2759"/>
<dbReference type="PANTHER" id="PTHR46481">
    <property type="entry name" value="ZINC FINGER BED DOMAIN-CONTAINING PROTEIN 4"/>
    <property type="match status" value="1"/>
</dbReference>
<reference evidence="7 8" key="1">
    <citation type="submission" date="2015-08" db="EMBL/GenBank/DDBJ databases">
        <title>Next Generation Sequencing and Analysis of the Genome of Puccinia sorghi L Schw, the Causal Agent of Maize Common Rust.</title>
        <authorList>
            <person name="Rochi L."/>
            <person name="Burguener G."/>
            <person name="Darino M."/>
            <person name="Turjanski A."/>
            <person name="Kreff E."/>
            <person name="Dieguez M.J."/>
            <person name="Sacco F."/>
        </authorList>
    </citation>
    <scope>NUCLEOTIDE SEQUENCE [LARGE SCALE GENOMIC DNA]</scope>
    <source>
        <strain evidence="7 8">RO10H11247</strain>
    </source>
</reference>
<dbReference type="EMBL" id="LAVV01002377">
    <property type="protein sequence ID" value="KNZ62864.1"/>
    <property type="molecule type" value="Genomic_DNA"/>
</dbReference>
<dbReference type="Pfam" id="PF05699">
    <property type="entry name" value="Dimer_Tnp_hAT"/>
    <property type="match status" value="1"/>
</dbReference>
<keyword evidence="2" id="KW-0479">Metal-binding</keyword>
<feature type="domain" description="HAT C-terminal dimerisation" evidence="6">
    <location>
        <begin position="34"/>
        <end position="112"/>
    </location>
</feature>
<sequence>MNIKEVQKISSFFSSKLYNTADETNQEGLGHTGLSMYLKEDLEPEGHNLLKYWSIRQSKFPTLSIIAHIYLGIPATSAASKCLFSKGIQIIYWQQSSLNPWAVEELLFIKEWSQNGFKYMIGSPTINKNKAWHLKNNPPQKLLAGCLLASNIQELRKNIGPISLKNASAQ</sequence>
<evidence type="ECO:0000256" key="2">
    <source>
        <dbReference type="ARBA" id="ARBA00022723"/>
    </source>
</evidence>
<evidence type="ECO:0000256" key="1">
    <source>
        <dbReference type="ARBA" id="ARBA00004123"/>
    </source>
</evidence>
<evidence type="ECO:0000259" key="6">
    <source>
        <dbReference type="Pfam" id="PF05699"/>
    </source>
</evidence>
<evidence type="ECO:0000313" key="7">
    <source>
        <dbReference type="EMBL" id="KNZ62864.1"/>
    </source>
</evidence>
<dbReference type="AlphaFoldDB" id="A0A0L6VQA1"/>
<gene>
    <name evidence="7" type="ORF">VP01_1213g1</name>
</gene>
<comment type="caution">
    <text evidence="7">The sequence shown here is derived from an EMBL/GenBank/DDBJ whole genome shotgun (WGS) entry which is preliminary data.</text>
</comment>
<dbReference type="SUPFAM" id="SSF53098">
    <property type="entry name" value="Ribonuclease H-like"/>
    <property type="match status" value="1"/>
</dbReference>